<dbReference type="AlphaFoldDB" id="A0A1T3P606"/>
<dbReference type="PANTHER" id="PTHR30336:SF6">
    <property type="entry name" value="INTEGRAL MEMBRANE PROTEIN"/>
    <property type="match status" value="1"/>
</dbReference>
<dbReference type="Pfam" id="PF02698">
    <property type="entry name" value="DUF218"/>
    <property type="match status" value="1"/>
</dbReference>
<keyword evidence="1" id="KW-1133">Transmembrane helix</keyword>
<gene>
    <name evidence="3" type="ORF">B4N89_28700</name>
</gene>
<comment type="caution">
    <text evidence="3">The sequence shown here is derived from an EMBL/GenBank/DDBJ whole genome shotgun (WGS) entry which is preliminary data.</text>
</comment>
<evidence type="ECO:0000313" key="3">
    <source>
        <dbReference type="EMBL" id="OPC84375.1"/>
    </source>
</evidence>
<keyword evidence="1" id="KW-0472">Membrane</keyword>
<dbReference type="CDD" id="cd06259">
    <property type="entry name" value="YdcF-like"/>
    <property type="match status" value="1"/>
</dbReference>
<organism evidence="3 4">
    <name type="scientific">Embleya scabrispora</name>
    <dbReference type="NCBI Taxonomy" id="159449"/>
    <lineage>
        <taxon>Bacteria</taxon>
        <taxon>Bacillati</taxon>
        <taxon>Actinomycetota</taxon>
        <taxon>Actinomycetes</taxon>
        <taxon>Kitasatosporales</taxon>
        <taxon>Streptomycetaceae</taxon>
        <taxon>Embleya</taxon>
    </lineage>
</organism>
<keyword evidence="1" id="KW-0812">Transmembrane</keyword>
<proteinExistence type="predicted"/>
<dbReference type="InterPro" id="IPR014729">
    <property type="entry name" value="Rossmann-like_a/b/a_fold"/>
</dbReference>
<dbReference type="STRING" id="159449.B4N89_28700"/>
<dbReference type="Proteomes" id="UP000190037">
    <property type="component" value="Unassembled WGS sequence"/>
</dbReference>
<feature type="domain" description="DUF218" evidence="2">
    <location>
        <begin position="56"/>
        <end position="176"/>
    </location>
</feature>
<dbReference type="PANTHER" id="PTHR30336">
    <property type="entry name" value="INNER MEMBRANE PROTEIN, PROBABLE PERMEASE"/>
    <property type="match status" value="1"/>
</dbReference>
<keyword evidence="4" id="KW-1185">Reference proteome</keyword>
<reference evidence="3 4" key="1">
    <citation type="submission" date="2017-03" db="EMBL/GenBank/DDBJ databases">
        <title>Draft genome sequence of Streptomyces scabrisporus NF3, endophyte isolated from Amphipterygium adstringens.</title>
        <authorList>
            <person name="Vazquez M."/>
            <person name="Ceapa C.D."/>
            <person name="Rodriguez Luna D."/>
            <person name="Sanchez Esquivel S."/>
        </authorList>
    </citation>
    <scope>NUCLEOTIDE SEQUENCE [LARGE SCALE GENOMIC DNA]</scope>
    <source>
        <strain evidence="3 4">NF3</strain>
    </source>
</reference>
<dbReference type="InterPro" id="IPR051599">
    <property type="entry name" value="Cell_Envelope_Assoc"/>
</dbReference>
<evidence type="ECO:0000313" key="4">
    <source>
        <dbReference type="Proteomes" id="UP000190037"/>
    </source>
</evidence>
<dbReference type="Gene3D" id="3.40.50.620">
    <property type="entry name" value="HUPs"/>
    <property type="match status" value="1"/>
</dbReference>
<sequence>MDVPIRRPTLPRSRRAQRRGYQAVVLLTVAGLAPVTGLHLYAGDRVRSVQRVPARDVTMVLGAGVRGDRPSELLARRLDVALRLYRSGKTRVILVSGDGGGNRHDETKVMRRYLVERGVPDKRVVSDDSGFSTWESCARAKRIFGVERMIVVTQSFHLRRALALCKAAGIDAYGVPDRSLTWGHIGPTVYGTGREVLAAIKATGTIVFKPDPRVTARPSDAIRRALAD</sequence>
<dbReference type="GO" id="GO:0005886">
    <property type="term" value="C:plasma membrane"/>
    <property type="evidence" value="ECO:0007669"/>
    <property type="project" value="TreeGrafter"/>
</dbReference>
<dbReference type="OrthoDB" id="9782395at2"/>
<accession>A0A1T3P606</accession>
<name>A0A1T3P606_9ACTN</name>
<dbReference type="InterPro" id="IPR003848">
    <property type="entry name" value="DUF218"/>
</dbReference>
<evidence type="ECO:0000259" key="2">
    <source>
        <dbReference type="Pfam" id="PF02698"/>
    </source>
</evidence>
<evidence type="ECO:0000256" key="1">
    <source>
        <dbReference type="SAM" id="Phobius"/>
    </source>
</evidence>
<dbReference type="EMBL" id="MWQN01000001">
    <property type="protein sequence ID" value="OPC84375.1"/>
    <property type="molecule type" value="Genomic_DNA"/>
</dbReference>
<protein>
    <recommendedName>
        <fullName evidence="2">DUF218 domain-containing protein</fullName>
    </recommendedName>
</protein>
<dbReference type="RefSeq" id="WP_078978670.1">
    <property type="nucleotide sequence ID" value="NZ_MWQN01000001.1"/>
</dbReference>
<feature type="transmembrane region" description="Helical" evidence="1">
    <location>
        <begin position="21"/>
        <end position="42"/>
    </location>
</feature>